<protein>
    <submittedName>
        <fullName evidence="8">Uncharacterized protein</fullName>
    </submittedName>
</protein>
<evidence type="ECO:0000313" key="9">
    <source>
        <dbReference type="Proteomes" id="UP000327013"/>
    </source>
</evidence>
<sequence>MDRRVLAFRNKSPTPVDPFPQDLLSSPTKPLRCIPKTPERILAAVEIVDDFNSNLLDWGSSNVLAIALGNTIRTFKDDHTQKVGSLAWNNHPYIRGNGCARRQWLHKLEDHTAPVRALAWCPFQSSLLVSGRGLGDECIKFWDTSTGVCENSVDAGSEVCALLWNTNEEELLSSHGYDDYQLTLWKYPSMKKLAKLVGHSSSVHYMAQSPNGCTVASAAGDELLVLWNVFGTPGLRKPAAKPFALASCIQ</sequence>
<dbReference type="OrthoDB" id="1420410at2759"/>
<dbReference type="InterPro" id="IPR033010">
    <property type="entry name" value="Cdc20/Fizzy"/>
</dbReference>
<dbReference type="GO" id="GO:0005680">
    <property type="term" value="C:anaphase-promoting complex"/>
    <property type="evidence" value="ECO:0007669"/>
    <property type="project" value="TreeGrafter"/>
</dbReference>
<gene>
    <name evidence="8" type="ORF">FH972_014944</name>
</gene>
<keyword evidence="9" id="KW-1185">Reference proteome</keyword>
<dbReference type="GO" id="GO:0010997">
    <property type="term" value="F:anaphase-promoting complex binding"/>
    <property type="evidence" value="ECO:0007669"/>
    <property type="project" value="InterPro"/>
</dbReference>
<dbReference type="GO" id="GO:0016567">
    <property type="term" value="P:protein ubiquitination"/>
    <property type="evidence" value="ECO:0007669"/>
    <property type="project" value="UniProtKB-UniPathway"/>
</dbReference>
<dbReference type="PROSITE" id="PS00678">
    <property type="entry name" value="WD_REPEATS_1"/>
    <property type="match status" value="1"/>
</dbReference>
<reference evidence="8 9" key="1">
    <citation type="submission" date="2019-06" db="EMBL/GenBank/DDBJ databases">
        <title>A chromosomal-level reference genome of Carpinus fangiana (Coryloideae, Betulaceae).</title>
        <authorList>
            <person name="Yang X."/>
            <person name="Wang Z."/>
            <person name="Zhang L."/>
            <person name="Hao G."/>
            <person name="Liu J."/>
            <person name="Yang Y."/>
        </authorList>
    </citation>
    <scope>NUCLEOTIDE SEQUENCE [LARGE SCALE GENOMIC DNA]</scope>
    <source>
        <strain evidence="8">Cfa_2016G</strain>
        <tissue evidence="8">Leaf</tissue>
    </source>
</reference>
<dbReference type="GO" id="GO:1905786">
    <property type="term" value="P:positive regulation of anaphase-promoting complex-dependent catabolic process"/>
    <property type="evidence" value="ECO:0007669"/>
    <property type="project" value="TreeGrafter"/>
</dbReference>
<dbReference type="Pfam" id="PF00400">
    <property type="entry name" value="WD40"/>
    <property type="match status" value="2"/>
</dbReference>
<dbReference type="GO" id="GO:0051301">
    <property type="term" value="P:cell division"/>
    <property type="evidence" value="ECO:0007669"/>
    <property type="project" value="UniProtKB-KW"/>
</dbReference>
<dbReference type="InterPro" id="IPR001680">
    <property type="entry name" value="WD40_rpt"/>
</dbReference>
<dbReference type="InterPro" id="IPR019775">
    <property type="entry name" value="WD40_repeat_CS"/>
</dbReference>
<dbReference type="PROSITE" id="PS50082">
    <property type="entry name" value="WD_REPEATS_2"/>
    <property type="match status" value="1"/>
</dbReference>
<keyword evidence="4" id="KW-0498">Mitosis</keyword>
<dbReference type="GO" id="GO:0031145">
    <property type="term" value="P:anaphase-promoting complex-dependent catabolic process"/>
    <property type="evidence" value="ECO:0007669"/>
    <property type="project" value="TreeGrafter"/>
</dbReference>
<keyword evidence="2" id="KW-0132">Cell division</keyword>
<dbReference type="Proteomes" id="UP000327013">
    <property type="component" value="Chromosome 6"/>
</dbReference>
<dbReference type="PANTHER" id="PTHR19918">
    <property type="entry name" value="CELL DIVISION CYCLE 20 CDC20 FIZZY -RELATED"/>
    <property type="match status" value="1"/>
</dbReference>
<organism evidence="8 9">
    <name type="scientific">Carpinus fangiana</name>
    <dbReference type="NCBI Taxonomy" id="176857"/>
    <lineage>
        <taxon>Eukaryota</taxon>
        <taxon>Viridiplantae</taxon>
        <taxon>Streptophyta</taxon>
        <taxon>Embryophyta</taxon>
        <taxon>Tracheophyta</taxon>
        <taxon>Spermatophyta</taxon>
        <taxon>Magnoliopsida</taxon>
        <taxon>eudicotyledons</taxon>
        <taxon>Gunneridae</taxon>
        <taxon>Pentapetalae</taxon>
        <taxon>rosids</taxon>
        <taxon>fabids</taxon>
        <taxon>Fagales</taxon>
        <taxon>Betulaceae</taxon>
        <taxon>Carpinus</taxon>
    </lineage>
</organism>
<keyword evidence="1 7" id="KW-0853">WD repeat</keyword>
<evidence type="ECO:0000313" key="8">
    <source>
        <dbReference type="EMBL" id="KAE8076282.1"/>
    </source>
</evidence>
<dbReference type="EMBL" id="CM017326">
    <property type="protein sequence ID" value="KAE8076282.1"/>
    <property type="molecule type" value="Genomic_DNA"/>
</dbReference>
<evidence type="ECO:0000256" key="2">
    <source>
        <dbReference type="ARBA" id="ARBA00022618"/>
    </source>
</evidence>
<keyword evidence="3" id="KW-0677">Repeat</keyword>
<dbReference type="SUPFAM" id="SSF50978">
    <property type="entry name" value="WD40 repeat-like"/>
    <property type="match status" value="1"/>
</dbReference>
<feature type="repeat" description="WD" evidence="7">
    <location>
        <begin position="196"/>
        <end position="229"/>
    </location>
</feature>
<evidence type="ECO:0000256" key="4">
    <source>
        <dbReference type="ARBA" id="ARBA00022776"/>
    </source>
</evidence>
<dbReference type="InterPro" id="IPR015943">
    <property type="entry name" value="WD40/YVTN_repeat-like_dom_sf"/>
</dbReference>
<dbReference type="PROSITE" id="PS50294">
    <property type="entry name" value="WD_REPEATS_REGION"/>
    <property type="match status" value="1"/>
</dbReference>
<dbReference type="SMART" id="SM00320">
    <property type="entry name" value="WD40"/>
    <property type="match status" value="3"/>
</dbReference>
<dbReference type="GO" id="GO:1990757">
    <property type="term" value="F:ubiquitin ligase activator activity"/>
    <property type="evidence" value="ECO:0007669"/>
    <property type="project" value="TreeGrafter"/>
</dbReference>
<comment type="function">
    <text evidence="6">Component of the anaphase promoting complex/cyclosome (APC/C), a cell cycle-regulated E3 ubiquitin-protein ligase complex that controls progression through mitosis and the G1 phase of the cell cycle.</text>
</comment>
<proteinExistence type="predicted"/>
<keyword evidence="5" id="KW-0131">Cell cycle</keyword>
<evidence type="ECO:0000256" key="6">
    <source>
        <dbReference type="ARBA" id="ARBA00023425"/>
    </source>
</evidence>
<evidence type="ECO:0000256" key="1">
    <source>
        <dbReference type="ARBA" id="ARBA00022574"/>
    </source>
</evidence>
<evidence type="ECO:0000256" key="7">
    <source>
        <dbReference type="PROSITE-ProRule" id="PRU00221"/>
    </source>
</evidence>
<dbReference type="PANTHER" id="PTHR19918:SF8">
    <property type="entry name" value="FI02843P"/>
    <property type="match status" value="1"/>
</dbReference>
<dbReference type="UniPathway" id="UPA00143"/>
<evidence type="ECO:0000256" key="5">
    <source>
        <dbReference type="ARBA" id="ARBA00023306"/>
    </source>
</evidence>
<dbReference type="InterPro" id="IPR036322">
    <property type="entry name" value="WD40_repeat_dom_sf"/>
</dbReference>
<accession>A0A5N6RBK9</accession>
<evidence type="ECO:0000256" key="3">
    <source>
        <dbReference type="ARBA" id="ARBA00022737"/>
    </source>
</evidence>
<dbReference type="Gene3D" id="2.130.10.10">
    <property type="entry name" value="YVTN repeat-like/Quinoprotein amine dehydrogenase"/>
    <property type="match status" value="2"/>
</dbReference>
<name>A0A5N6RBK9_9ROSI</name>
<dbReference type="AlphaFoldDB" id="A0A5N6RBK9"/>